<sequence length="73" mass="8189">MRVIGLDVHRNFAQVAIVENGQARNHGRFAMDRSAVLRFAETLTKEDDVVLESTGNTAAIVCYDRRCLRLARA</sequence>
<proteinExistence type="predicted"/>
<gene>
    <name evidence="1" type="ORF">EV671_10711</name>
</gene>
<evidence type="ECO:0000313" key="1">
    <source>
        <dbReference type="EMBL" id="TCU81816.1"/>
    </source>
</evidence>
<accession>A0A4R3U748</accession>
<dbReference type="OrthoDB" id="8261795at2"/>
<protein>
    <recommendedName>
        <fullName evidence="3">Transposase</fullName>
    </recommendedName>
</protein>
<reference evidence="1 2" key="1">
    <citation type="submission" date="2019-03" db="EMBL/GenBank/DDBJ databases">
        <title>Genomic Encyclopedia of Type Strains, Phase IV (KMG-IV): sequencing the most valuable type-strain genomes for metagenomic binning, comparative biology and taxonomic classification.</title>
        <authorList>
            <person name="Goeker M."/>
        </authorList>
    </citation>
    <scope>NUCLEOTIDE SEQUENCE [LARGE SCALE GENOMIC DNA]</scope>
    <source>
        <strain evidence="1 2">DSM 654</strain>
    </source>
</reference>
<dbReference type="Proteomes" id="UP000295110">
    <property type="component" value="Unassembled WGS sequence"/>
</dbReference>
<organism evidence="1 2">
    <name type="scientific">Roseateles saccharophilus</name>
    <name type="common">Pseudomonas saccharophila</name>
    <dbReference type="NCBI Taxonomy" id="304"/>
    <lineage>
        <taxon>Bacteria</taxon>
        <taxon>Pseudomonadati</taxon>
        <taxon>Pseudomonadota</taxon>
        <taxon>Betaproteobacteria</taxon>
        <taxon>Burkholderiales</taxon>
        <taxon>Sphaerotilaceae</taxon>
        <taxon>Roseateles</taxon>
    </lineage>
</organism>
<dbReference type="AlphaFoldDB" id="A0A4R3U748"/>
<dbReference type="RefSeq" id="WP_132576805.1">
    <property type="nucleotide sequence ID" value="NZ_CBCSGL010000159.1"/>
</dbReference>
<evidence type="ECO:0008006" key="3">
    <source>
        <dbReference type="Google" id="ProtNLM"/>
    </source>
</evidence>
<name>A0A4R3U748_ROSSA</name>
<keyword evidence="2" id="KW-1185">Reference proteome</keyword>
<comment type="caution">
    <text evidence="1">The sequence shown here is derived from an EMBL/GenBank/DDBJ whole genome shotgun (WGS) entry which is preliminary data.</text>
</comment>
<evidence type="ECO:0000313" key="2">
    <source>
        <dbReference type="Proteomes" id="UP000295110"/>
    </source>
</evidence>
<dbReference type="EMBL" id="SMBU01000071">
    <property type="protein sequence ID" value="TCU81816.1"/>
    <property type="molecule type" value="Genomic_DNA"/>
</dbReference>